<feature type="domain" description="Protein kinase" evidence="6">
    <location>
        <begin position="222"/>
        <end position="477"/>
    </location>
</feature>
<dbReference type="InterPro" id="IPR036964">
    <property type="entry name" value="RASGEF_cat_dom_sf"/>
</dbReference>
<dbReference type="GO" id="GO:0004672">
    <property type="term" value="F:protein kinase activity"/>
    <property type="evidence" value="ECO:0007669"/>
    <property type="project" value="InterPro"/>
</dbReference>
<feature type="region of interest" description="Disordered" evidence="4">
    <location>
        <begin position="1067"/>
        <end position="1089"/>
    </location>
</feature>
<dbReference type="Gene3D" id="1.10.510.10">
    <property type="entry name" value="Transferase(Phosphotransferase) domain 1"/>
    <property type="match status" value="1"/>
</dbReference>
<evidence type="ECO:0000259" key="5">
    <source>
        <dbReference type="PROSITE" id="PS50009"/>
    </source>
</evidence>
<dbReference type="Pfam" id="PF07714">
    <property type="entry name" value="PK_Tyr_Ser-Thr"/>
    <property type="match status" value="1"/>
</dbReference>
<proteinExistence type="predicted"/>
<dbReference type="GO" id="GO:0005524">
    <property type="term" value="F:ATP binding"/>
    <property type="evidence" value="ECO:0007669"/>
    <property type="project" value="UniProtKB-KW"/>
</dbReference>
<feature type="region of interest" description="Disordered" evidence="4">
    <location>
        <begin position="493"/>
        <end position="517"/>
    </location>
</feature>
<dbReference type="Pfam" id="PF00617">
    <property type="entry name" value="RasGEF"/>
    <property type="match status" value="1"/>
</dbReference>
<comment type="caution">
    <text evidence="8">The sequence shown here is derived from an EMBL/GenBank/DDBJ whole genome shotgun (WGS) entry which is preliminary data.</text>
</comment>
<dbReference type="PROSITE" id="PS00109">
    <property type="entry name" value="PROTEIN_KINASE_TYR"/>
    <property type="match status" value="1"/>
</dbReference>
<dbReference type="SUPFAM" id="SSF56112">
    <property type="entry name" value="Protein kinase-like (PK-like)"/>
    <property type="match status" value="1"/>
</dbReference>
<feature type="region of interest" description="Disordered" evidence="4">
    <location>
        <begin position="630"/>
        <end position="663"/>
    </location>
</feature>
<evidence type="ECO:0000256" key="2">
    <source>
        <dbReference type="ARBA" id="ARBA00022840"/>
    </source>
</evidence>
<organism evidence="8 9">
    <name type="scientific">Crepidotus variabilis</name>
    <dbReference type="NCBI Taxonomy" id="179855"/>
    <lineage>
        <taxon>Eukaryota</taxon>
        <taxon>Fungi</taxon>
        <taxon>Dikarya</taxon>
        <taxon>Basidiomycota</taxon>
        <taxon>Agaricomycotina</taxon>
        <taxon>Agaricomycetes</taxon>
        <taxon>Agaricomycetidae</taxon>
        <taxon>Agaricales</taxon>
        <taxon>Agaricineae</taxon>
        <taxon>Crepidotaceae</taxon>
        <taxon>Crepidotus</taxon>
    </lineage>
</organism>
<dbReference type="InterPro" id="IPR059179">
    <property type="entry name" value="MLKL-like_MCAfunc"/>
</dbReference>
<dbReference type="InterPro" id="IPR023578">
    <property type="entry name" value="Ras_GEF_dom_sf"/>
</dbReference>
<dbReference type="InterPro" id="IPR036537">
    <property type="entry name" value="Adaptor_Cbl_N_dom_sf"/>
</dbReference>
<feature type="domain" description="Ras-GEF" evidence="5">
    <location>
        <begin position="830"/>
        <end position="1060"/>
    </location>
</feature>
<dbReference type="CDD" id="cd21037">
    <property type="entry name" value="MLKL_NTD"/>
    <property type="match status" value="1"/>
</dbReference>
<evidence type="ECO:0000313" key="9">
    <source>
        <dbReference type="Proteomes" id="UP000807306"/>
    </source>
</evidence>
<dbReference type="Gene3D" id="1.20.930.20">
    <property type="entry name" value="Adaptor protein Cbl, N-terminal domain"/>
    <property type="match status" value="1"/>
</dbReference>
<feature type="region of interest" description="Disordered" evidence="4">
    <location>
        <begin position="554"/>
        <end position="617"/>
    </location>
</feature>
<dbReference type="GO" id="GO:0007264">
    <property type="term" value="P:small GTPase-mediated signal transduction"/>
    <property type="evidence" value="ECO:0007669"/>
    <property type="project" value="InterPro"/>
</dbReference>
<name>A0A9P6EQG5_9AGAR</name>
<dbReference type="PRINTS" id="PR00109">
    <property type="entry name" value="TYRKINASE"/>
</dbReference>
<evidence type="ECO:0000259" key="7">
    <source>
        <dbReference type="PROSITE" id="PS50212"/>
    </source>
</evidence>
<dbReference type="OrthoDB" id="4062651at2759"/>
<dbReference type="EMBL" id="MU157828">
    <property type="protein sequence ID" value="KAF9533346.1"/>
    <property type="molecule type" value="Genomic_DNA"/>
</dbReference>
<keyword evidence="2" id="KW-0067">ATP-binding</keyword>
<feature type="compositionally biased region" description="Polar residues" evidence="4">
    <location>
        <begin position="577"/>
        <end position="595"/>
    </location>
</feature>
<evidence type="ECO:0000256" key="1">
    <source>
        <dbReference type="ARBA" id="ARBA00022741"/>
    </source>
</evidence>
<keyword evidence="1" id="KW-0547">Nucleotide-binding</keyword>
<dbReference type="SUPFAM" id="SSF48366">
    <property type="entry name" value="Ras GEF"/>
    <property type="match status" value="1"/>
</dbReference>
<feature type="compositionally biased region" description="Polar residues" evidence="4">
    <location>
        <begin position="639"/>
        <end position="656"/>
    </location>
</feature>
<feature type="compositionally biased region" description="Basic and acidic residues" evidence="4">
    <location>
        <begin position="1067"/>
        <end position="1076"/>
    </location>
</feature>
<dbReference type="InterPro" id="IPR000719">
    <property type="entry name" value="Prot_kinase_dom"/>
</dbReference>
<evidence type="ECO:0008006" key="10">
    <source>
        <dbReference type="Google" id="ProtNLM"/>
    </source>
</evidence>
<gene>
    <name evidence="8" type="ORF">CPB83DRAFT_845111</name>
</gene>
<sequence>MELVHIATGLSGIPGLELGVTILEKTYARIEAVKIYKQQCRDLNKRCVDLQVALQESLQGIEGSRASMIADELDPIIHRMHRKVADWATWGQLKSFLQQREIKDGIERLNRDLDAAMMKFHVQSHMETNRSHLDLRAAQERDAVEIRELLFTIVKSTADMRTLMSMQNPLAVEEMMEGLQTQLREYDLPQTEQQTFKEGLWTLHEKTSQLPPLTDLSGQITMASQFPVREGSSNDIYQGLWLDQEDVALRLPRALTSNTVVRDRFEREVAIWKQLHHDNVMKLYGFVYLDESLYLVSPWMENGTILDFARSNIHVDRPKLLTEIASGLDYLHSKDIVHGDLRGANVLVSKDGTAKLSDFGVSKFLEDCNEKPLSSSVTSIRWAAPEVLRDDGIASTFSDVWSFGMVCLELLTGQAPFEGQDDATVIQLLKDAKTPERPGRMVTSRGLSPDMWDLMRKCWSSNPEARPSMATVKSKLLEMRGLSPASDRKRTIGRISTIFSSPQKSSRPSTAESTASLSTLGSAFQATSTSPTNGRPKFFSTIYSEPDELLSPIVRQSSRESSQSSWTTSSPTESKRSPNITFAMTPASTRSSPGQPYSRAMPVASSSKSKGPPRLELDILGSMSTSLPNQLGLLGINGPSRNDTVKPMSSTRSTHSADADMSSIEDAVNSRLKTLNMSNEQVSSGTMKGLVDFLITNFHTRKHRDFRDAFFLACSEFSTAEGLFDRLLDRFNQAESDPTLFTEDRVAIQYNIFTIISELVDNRDLPASEQLLFTMRLFCEHAMRIKSSSTMVDRAAQIKQQVDFQLAKHRRSMTSPRSIRRPLLQAADIRPRDLAIALTLLEGDNYAALRPSDYLRHLTRKVSNNLRKAYETNNKIFAYVVDSVLFYDKVEDRAQVLKMFINTAVECRNLRNFSSATQIAAALHSAPVENLKLTRKELTVQMQNKLDDLYDLVKPESNHRGYRDALNNARTPNERDYCVPFIAVHLKDLRKVLREQEVTIRVDDHWLINYRRYLQIMDRMNEVFHYKAPQLEEYRNGGQLAYLENQLENITYDDRTQDKHLERSSKLAQKEANEHRSRARQMRQLGFRV</sequence>
<keyword evidence="9" id="KW-1185">Reference proteome</keyword>
<feature type="domain" description="N-terminal Ras-GEF" evidence="7">
    <location>
        <begin position="678"/>
        <end position="803"/>
    </location>
</feature>
<feature type="compositionally biased region" description="Low complexity" evidence="4">
    <location>
        <begin position="555"/>
        <end position="572"/>
    </location>
</feature>
<dbReference type="AlphaFoldDB" id="A0A9P6EQG5"/>
<reference evidence="8" key="1">
    <citation type="submission" date="2020-11" db="EMBL/GenBank/DDBJ databases">
        <authorList>
            <consortium name="DOE Joint Genome Institute"/>
            <person name="Ahrendt S."/>
            <person name="Riley R."/>
            <person name="Andreopoulos W."/>
            <person name="Labutti K."/>
            <person name="Pangilinan J."/>
            <person name="Ruiz-Duenas F.J."/>
            <person name="Barrasa J.M."/>
            <person name="Sanchez-Garcia M."/>
            <person name="Camarero S."/>
            <person name="Miyauchi S."/>
            <person name="Serrano A."/>
            <person name="Linde D."/>
            <person name="Babiker R."/>
            <person name="Drula E."/>
            <person name="Ayuso-Fernandez I."/>
            <person name="Pacheco R."/>
            <person name="Padilla G."/>
            <person name="Ferreira P."/>
            <person name="Barriuso J."/>
            <person name="Kellner H."/>
            <person name="Castanera R."/>
            <person name="Alfaro M."/>
            <person name="Ramirez L."/>
            <person name="Pisabarro A.G."/>
            <person name="Kuo A."/>
            <person name="Tritt A."/>
            <person name="Lipzen A."/>
            <person name="He G."/>
            <person name="Yan M."/>
            <person name="Ng V."/>
            <person name="Cullen D."/>
            <person name="Martin F."/>
            <person name="Rosso M.-N."/>
            <person name="Henrissat B."/>
            <person name="Hibbett D."/>
            <person name="Martinez A.T."/>
            <person name="Grigoriev I.V."/>
        </authorList>
    </citation>
    <scope>NUCLEOTIDE SEQUENCE</scope>
    <source>
        <strain evidence="8">CBS 506.95</strain>
    </source>
</reference>
<keyword evidence="3" id="KW-0344">Guanine-nucleotide releasing factor</keyword>
<dbReference type="InterPro" id="IPR001895">
    <property type="entry name" value="RASGEF_cat_dom"/>
</dbReference>
<evidence type="ECO:0000259" key="6">
    <source>
        <dbReference type="PROSITE" id="PS50011"/>
    </source>
</evidence>
<dbReference type="InterPro" id="IPR008266">
    <property type="entry name" value="Tyr_kinase_AS"/>
</dbReference>
<dbReference type="PROSITE" id="PS50011">
    <property type="entry name" value="PROTEIN_KINASE_DOM"/>
    <property type="match status" value="1"/>
</dbReference>
<dbReference type="GO" id="GO:0007166">
    <property type="term" value="P:cell surface receptor signaling pathway"/>
    <property type="evidence" value="ECO:0007669"/>
    <property type="project" value="InterPro"/>
</dbReference>
<dbReference type="PROSITE" id="PS50212">
    <property type="entry name" value="RASGEF_NTER"/>
    <property type="match status" value="1"/>
</dbReference>
<dbReference type="InterPro" id="IPR050198">
    <property type="entry name" value="Non-receptor_tyrosine_kinases"/>
</dbReference>
<dbReference type="InterPro" id="IPR001245">
    <property type="entry name" value="Ser-Thr/Tyr_kinase_cat_dom"/>
</dbReference>
<dbReference type="InterPro" id="IPR011009">
    <property type="entry name" value="Kinase-like_dom_sf"/>
</dbReference>
<dbReference type="PROSITE" id="PS50009">
    <property type="entry name" value="RASGEF_CAT"/>
    <property type="match status" value="1"/>
</dbReference>
<dbReference type="Gene3D" id="1.10.840.10">
    <property type="entry name" value="Ras guanine-nucleotide exchange factors catalytic domain"/>
    <property type="match status" value="1"/>
</dbReference>
<evidence type="ECO:0000256" key="3">
    <source>
        <dbReference type="PROSITE-ProRule" id="PRU00168"/>
    </source>
</evidence>
<protein>
    <recommendedName>
        <fullName evidence="10">Non-specific serine/threonine protein kinase</fullName>
    </recommendedName>
</protein>
<dbReference type="PANTHER" id="PTHR24418">
    <property type="entry name" value="TYROSINE-PROTEIN KINASE"/>
    <property type="match status" value="1"/>
</dbReference>
<dbReference type="SMART" id="SM00147">
    <property type="entry name" value="RasGEF"/>
    <property type="match status" value="1"/>
</dbReference>
<evidence type="ECO:0000313" key="8">
    <source>
        <dbReference type="EMBL" id="KAF9533346.1"/>
    </source>
</evidence>
<feature type="compositionally biased region" description="Polar residues" evidence="4">
    <location>
        <begin position="497"/>
        <end position="508"/>
    </location>
</feature>
<accession>A0A9P6EQG5</accession>
<dbReference type="InterPro" id="IPR000651">
    <property type="entry name" value="Ras-like_Gua-exchang_fac_N"/>
</dbReference>
<evidence type="ECO:0000256" key="4">
    <source>
        <dbReference type="SAM" id="MobiDB-lite"/>
    </source>
</evidence>
<dbReference type="GO" id="GO:0005085">
    <property type="term" value="F:guanyl-nucleotide exchange factor activity"/>
    <property type="evidence" value="ECO:0007669"/>
    <property type="project" value="UniProtKB-KW"/>
</dbReference>
<dbReference type="Gene3D" id="1.20.870.10">
    <property type="entry name" value="Son of sevenless (SoS) protein Chain: S domain 1"/>
    <property type="match status" value="1"/>
</dbReference>
<dbReference type="Proteomes" id="UP000807306">
    <property type="component" value="Unassembled WGS sequence"/>
</dbReference>